<dbReference type="Proteomes" id="UP001054837">
    <property type="component" value="Unassembled WGS sequence"/>
</dbReference>
<dbReference type="AlphaFoldDB" id="A0AAV4PNZ1"/>
<protein>
    <submittedName>
        <fullName evidence="1">Uncharacterized protein</fullName>
    </submittedName>
</protein>
<evidence type="ECO:0000313" key="2">
    <source>
        <dbReference type="Proteomes" id="UP001054837"/>
    </source>
</evidence>
<organism evidence="1 2">
    <name type="scientific">Caerostris darwini</name>
    <dbReference type="NCBI Taxonomy" id="1538125"/>
    <lineage>
        <taxon>Eukaryota</taxon>
        <taxon>Metazoa</taxon>
        <taxon>Ecdysozoa</taxon>
        <taxon>Arthropoda</taxon>
        <taxon>Chelicerata</taxon>
        <taxon>Arachnida</taxon>
        <taxon>Araneae</taxon>
        <taxon>Araneomorphae</taxon>
        <taxon>Entelegynae</taxon>
        <taxon>Araneoidea</taxon>
        <taxon>Araneidae</taxon>
        <taxon>Caerostris</taxon>
    </lineage>
</organism>
<sequence>MCKHDKLHIRNPTVDWTCTAYYATLDIHHHHLPSQFVRQNSMDRAHTPASDRRLLLDQPYQVLFFPRGLERMTENTIIQAICWRSRILAW</sequence>
<reference evidence="1 2" key="1">
    <citation type="submission" date="2021-06" db="EMBL/GenBank/DDBJ databases">
        <title>Caerostris darwini draft genome.</title>
        <authorList>
            <person name="Kono N."/>
            <person name="Arakawa K."/>
        </authorList>
    </citation>
    <scope>NUCLEOTIDE SEQUENCE [LARGE SCALE GENOMIC DNA]</scope>
</reference>
<accession>A0AAV4PNZ1</accession>
<proteinExistence type="predicted"/>
<dbReference type="EMBL" id="BPLQ01003044">
    <property type="protein sequence ID" value="GIX97511.1"/>
    <property type="molecule type" value="Genomic_DNA"/>
</dbReference>
<keyword evidence="2" id="KW-1185">Reference proteome</keyword>
<comment type="caution">
    <text evidence="1">The sequence shown here is derived from an EMBL/GenBank/DDBJ whole genome shotgun (WGS) entry which is preliminary data.</text>
</comment>
<name>A0AAV4PNZ1_9ARAC</name>
<evidence type="ECO:0000313" key="1">
    <source>
        <dbReference type="EMBL" id="GIX97511.1"/>
    </source>
</evidence>
<gene>
    <name evidence="1" type="ORF">CDAR_517451</name>
</gene>